<feature type="non-terminal residue" evidence="1">
    <location>
        <position position="1"/>
    </location>
</feature>
<organism>
    <name type="scientific">Serpula lacrymans var. lacrymans (strain S7.9)</name>
    <name type="common">Dry rot fungus</name>
    <dbReference type="NCBI Taxonomy" id="578457"/>
    <lineage>
        <taxon>Eukaryota</taxon>
        <taxon>Fungi</taxon>
        <taxon>Dikarya</taxon>
        <taxon>Basidiomycota</taxon>
        <taxon>Agaricomycotina</taxon>
        <taxon>Agaricomycetes</taxon>
        <taxon>Agaricomycetidae</taxon>
        <taxon>Boletales</taxon>
        <taxon>Coniophorineae</taxon>
        <taxon>Serpulaceae</taxon>
        <taxon>Serpula</taxon>
    </lineage>
</organism>
<name>F8NF09_SERL9</name>
<dbReference type="KEGG" id="sla:SERLADRAFT_375995"/>
<proteinExistence type="predicted"/>
<gene>
    <name evidence="1" type="ORF">SERLADRAFT_375995</name>
</gene>
<evidence type="ECO:0000313" key="1">
    <source>
        <dbReference type="EMBL" id="EGO30768.1"/>
    </source>
</evidence>
<protein>
    <submittedName>
        <fullName evidence="1">Uncharacterized protein</fullName>
    </submittedName>
</protein>
<dbReference type="AlphaFoldDB" id="F8NF09"/>
<dbReference type="HOGENOM" id="CLU_2929174_0_0_1"/>
<dbReference type="EMBL" id="GL945428">
    <property type="protein sequence ID" value="EGO30768.1"/>
    <property type="molecule type" value="Genomic_DNA"/>
</dbReference>
<sequence length="61" mass="6754">QHTESHIDFTVDTPAGCSSATTINYDVPIVLDSSINHSVVAVTENSDISGKYRHETFRYIN</sequence>
<accession>F8NF09</accession>
<dbReference type="RefSeq" id="XP_007312652.1">
    <property type="nucleotide sequence ID" value="XM_007312590.1"/>
</dbReference>
<dbReference type="GeneID" id="18810624"/>
<dbReference type="Proteomes" id="UP000008064">
    <property type="component" value="Unassembled WGS sequence"/>
</dbReference>
<reference evidence="1" key="1">
    <citation type="submission" date="2011-04" db="EMBL/GenBank/DDBJ databases">
        <title>Evolution of plant cell wall degrading machinery underlies the functional diversity of forest fungi.</title>
        <authorList>
            <consortium name="US DOE Joint Genome Institute (JGI-PGF)"/>
            <person name="Eastwood D.C."/>
            <person name="Floudas D."/>
            <person name="Binder M."/>
            <person name="Majcherczyk A."/>
            <person name="Schneider P."/>
            <person name="Aerts A."/>
            <person name="Asiegbu F.O."/>
            <person name="Baker S.E."/>
            <person name="Barry K."/>
            <person name="Bendiksby M."/>
            <person name="Blumentritt M."/>
            <person name="Coutinho P.M."/>
            <person name="Cullen D."/>
            <person name="Cullen D."/>
            <person name="Gathman A."/>
            <person name="Goodell B."/>
            <person name="Henrissat B."/>
            <person name="Ihrmark K."/>
            <person name="Kauserud H."/>
            <person name="Kohler A."/>
            <person name="LaButti K."/>
            <person name="Lapidus A."/>
            <person name="Lavin J.L."/>
            <person name="Lee Y.-H."/>
            <person name="Lindquist E."/>
            <person name="Lilly W."/>
            <person name="Lucas S."/>
            <person name="Morin E."/>
            <person name="Murat C."/>
            <person name="Oguiza J.A."/>
            <person name="Park J."/>
            <person name="Pisabarro A.G."/>
            <person name="Riley R."/>
            <person name="Rosling A."/>
            <person name="Salamov A."/>
            <person name="Schmidt O."/>
            <person name="Schmutz J."/>
            <person name="Skrede I."/>
            <person name="Stenlid J."/>
            <person name="Wiebenga A."/>
            <person name="Xie X."/>
            <person name="Kues U."/>
            <person name="Hibbett D.S."/>
            <person name="Hoffmeister D."/>
            <person name="Hogberg N."/>
            <person name="Martin F."/>
            <person name="Grigoriev I.V."/>
            <person name="Watkinson S.C."/>
        </authorList>
    </citation>
    <scope>NUCLEOTIDE SEQUENCE</scope>
    <source>
        <strain evidence="1">S7.9</strain>
    </source>
</reference>